<sequence>MPHGGPGSSVLATLLLTSSPCLSPSPLPTLCHATWRARQLGTGYTSPDILPCLSPSLSLHCAMPHGGPGSSVLATLLLTSSPCLVSFPSPYTVPCHMAGQARQLGTGYTSPDILPLSCLLPLSLHCAMPHGGPGSSVLATLLLTSSPCLSPSPLPTLCHATWRARQLGTGYTSPDILPLSCLLPLSLHCAMPHGGPGSSVQATLLLTSSPCLVSFPSPYTVPCHMAGQAARYWLHFS</sequence>
<accession>A0AAE1AF78</accession>
<keyword evidence="3" id="KW-1185">Reference proteome</keyword>
<dbReference type="EMBL" id="JAWDGP010001944">
    <property type="protein sequence ID" value="KAK3786785.1"/>
    <property type="molecule type" value="Genomic_DNA"/>
</dbReference>
<keyword evidence="1" id="KW-0732">Signal</keyword>
<evidence type="ECO:0000313" key="3">
    <source>
        <dbReference type="Proteomes" id="UP001283361"/>
    </source>
</evidence>
<dbReference type="AlphaFoldDB" id="A0AAE1AF78"/>
<proteinExistence type="predicted"/>
<organism evidence="2 3">
    <name type="scientific">Elysia crispata</name>
    <name type="common">lettuce slug</name>
    <dbReference type="NCBI Taxonomy" id="231223"/>
    <lineage>
        <taxon>Eukaryota</taxon>
        <taxon>Metazoa</taxon>
        <taxon>Spiralia</taxon>
        <taxon>Lophotrochozoa</taxon>
        <taxon>Mollusca</taxon>
        <taxon>Gastropoda</taxon>
        <taxon>Heterobranchia</taxon>
        <taxon>Euthyneura</taxon>
        <taxon>Panpulmonata</taxon>
        <taxon>Sacoglossa</taxon>
        <taxon>Placobranchoidea</taxon>
        <taxon>Plakobranchidae</taxon>
        <taxon>Elysia</taxon>
    </lineage>
</organism>
<evidence type="ECO:0000256" key="1">
    <source>
        <dbReference type="SAM" id="SignalP"/>
    </source>
</evidence>
<name>A0AAE1AF78_9GAST</name>
<gene>
    <name evidence="2" type="ORF">RRG08_061336</name>
</gene>
<evidence type="ECO:0000313" key="2">
    <source>
        <dbReference type="EMBL" id="KAK3786785.1"/>
    </source>
</evidence>
<dbReference type="Proteomes" id="UP001283361">
    <property type="component" value="Unassembled WGS sequence"/>
</dbReference>
<reference evidence="2" key="1">
    <citation type="journal article" date="2023" name="G3 (Bethesda)">
        <title>A reference genome for the long-term kleptoplast-retaining sea slug Elysia crispata morphotype clarki.</title>
        <authorList>
            <person name="Eastman K.E."/>
            <person name="Pendleton A.L."/>
            <person name="Shaikh M.A."/>
            <person name="Suttiyut T."/>
            <person name="Ogas R."/>
            <person name="Tomko P."/>
            <person name="Gavelis G."/>
            <person name="Widhalm J.R."/>
            <person name="Wisecaver J.H."/>
        </authorList>
    </citation>
    <scope>NUCLEOTIDE SEQUENCE</scope>
    <source>
        <strain evidence="2">ECLA1</strain>
    </source>
</reference>
<feature type="chain" id="PRO_5041947283" evidence="1">
    <location>
        <begin position="24"/>
        <end position="237"/>
    </location>
</feature>
<feature type="signal peptide" evidence="1">
    <location>
        <begin position="1"/>
        <end position="23"/>
    </location>
</feature>
<protein>
    <submittedName>
        <fullName evidence="2">Uncharacterized protein</fullName>
    </submittedName>
</protein>
<comment type="caution">
    <text evidence="2">The sequence shown here is derived from an EMBL/GenBank/DDBJ whole genome shotgun (WGS) entry which is preliminary data.</text>
</comment>